<keyword evidence="4" id="KW-1185">Reference proteome</keyword>
<accession>A0AAW4L4C0</accession>
<evidence type="ECO:0000313" key="3">
    <source>
        <dbReference type="EMBL" id="MBT0665594.1"/>
    </source>
</evidence>
<organism evidence="3 4">
    <name type="scientific">Geoanaerobacter pelophilus</name>
    <dbReference type="NCBI Taxonomy" id="60036"/>
    <lineage>
        <taxon>Bacteria</taxon>
        <taxon>Pseudomonadati</taxon>
        <taxon>Thermodesulfobacteriota</taxon>
        <taxon>Desulfuromonadia</taxon>
        <taxon>Geobacterales</taxon>
        <taxon>Geobacteraceae</taxon>
        <taxon>Geoanaerobacter</taxon>
    </lineage>
</organism>
<dbReference type="PROSITE" id="PS51257">
    <property type="entry name" value="PROKAR_LIPOPROTEIN"/>
    <property type="match status" value="1"/>
</dbReference>
<evidence type="ECO:0000313" key="4">
    <source>
        <dbReference type="Proteomes" id="UP000811899"/>
    </source>
</evidence>
<dbReference type="RefSeq" id="WP_214172369.1">
    <property type="nucleotide sequence ID" value="NZ_JAHCVJ010000006.1"/>
</dbReference>
<protein>
    <recommendedName>
        <fullName evidence="2">DUF5666 domain-containing protein</fullName>
    </recommendedName>
</protein>
<dbReference type="Proteomes" id="UP000811899">
    <property type="component" value="Unassembled WGS sequence"/>
</dbReference>
<keyword evidence="1" id="KW-0732">Signal</keyword>
<feature type="signal peptide" evidence="1">
    <location>
        <begin position="1"/>
        <end position="20"/>
    </location>
</feature>
<feature type="chain" id="PRO_5043778219" description="DUF5666 domain-containing protein" evidence="1">
    <location>
        <begin position="21"/>
        <end position="322"/>
    </location>
</feature>
<evidence type="ECO:0000259" key="2">
    <source>
        <dbReference type="Pfam" id="PF18914"/>
    </source>
</evidence>
<dbReference type="EMBL" id="JAHCVJ010000006">
    <property type="protein sequence ID" value="MBT0665594.1"/>
    <property type="molecule type" value="Genomic_DNA"/>
</dbReference>
<comment type="caution">
    <text evidence="3">The sequence shown here is derived from an EMBL/GenBank/DDBJ whole genome shotgun (WGS) entry which is preliminary data.</text>
</comment>
<name>A0AAW4L4C0_9BACT</name>
<feature type="domain" description="DUF5666" evidence="2">
    <location>
        <begin position="121"/>
        <end position="172"/>
    </location>
</feature>
<feature type="domain" description="DUF5666" evidence="2">
    <location>
        <begin position="266"/>
        <end position="319"/>
    </location>
</feature>
<gene>
    <name evidence="3" type="ORF">KI809_14895</name>
</gene>
<reference evidence="3 4" key="1">
    <citation type="submission" date="2021-05" db="EMBL/GenBank/DDBJ databases">
        <title>The draft genome of Geobacter pelophilus DSM 12255.</title>
        <authorList>
            <person name="Xu Z."/>
            <person name="Masuda Y."/>
            <person name="Itoh H."/>
            <person name="Senoo K."/>
        </authorList>
    </citation>
    <scope>NUCLEOTIDE SEQUENCE [LARGE SCALE GENOMIC DNA]</scope>
    <source>
        <strain evidence="3 4">DSM 12255</strain>
    </source>
</reference>
<evidence type="ECO:0000256" key="1">
    <source>
        <dbReference type="SAM" id="SignalP"/>
    </source>
</evidence>
<feature type="domain" description="DUF5666" evidence="2">
    <location>
        <begin position="37"/>
        <end position="96"/>
    </location>
</feature>
<dbReference type="Pfam" id="PF18914">
    <property type="entry name" value="DUF5666"/>
    <property type="match status" value="4"/>
</dbReference>
<proteinExistence type="predicted"/>
<dbReference type="InterPro" id="IPR043724">
    <property type="entry name" value="DUF5666"/>
</dbReference>
<sequence>MKARRLIVSAMVVTMAVAAAGCGSSSSGGSGVAGTSKGVITALGSIFVNGVEYATTSSSVTVDKSSGTESELKVGRVVTVKGSQSDDLHGIATTVEYKDNLEGPVDVTPTAGATQFQAFGQTISVNTTAATVAAGKTVFQGFTALTDLAAGSVVEVSGMPDANGIIQASYIEKKSSTLATSSIELKGAISTLNTTAKTFKINGLTVDYSVASLNDLSSGIANGLYVEVSGSGGNYTLGASPTFKATKVENDKEDANGTEGAKLSVEGFVTGFTQGNNTFKVNGQTVNTGTLSLSGIDMTKKIEVEGVLSSGVLMASRIKMSS</sequence>
<dbReference type="AlphaFoldDB" id="A0AAW4L4C0"/>
<feature type="domain" description="DUF5666" evidence="2">
    <location>
        <begin position="186"/>
        <end position="231"/>
    </location>
</feature>